<dbReference type="PANTHER" id="PTHR30055:SF231">
    <property type="entry name" value="TRANSCRIPTIONAL REGULATORY PROTEIN (PROBABLY DEOR-FAMILY)-RELATED"/>
    <property type="match status" value="1"/>
</dbReference>
<organism evidence="5 6">
    <name type="scientific">Actinomycetospora chlora</name>
    <dbReference type="NCBI Taxonomy" id="663608"/>
    <lineage>
        <taxon>Bacteria</taxon>
        <taxon>Bacillati</taxon>
        <taxon>Actinomycetota</taxon>
        <taxon>Actinomycetes</taxon>
        <taxon>Pseudonocardiales</taxon>
        <taxon>Pseudonocardiaceae</taxon>
        <taxon>Actinomycetospora</taxon>
    </lineage>
</organism>
<evidence type="ECO:0000313" key="6">
    <source>
        <dbReference type="Proteomes" id="UP001500928"/>
    </source>
</evidence>
<name>A0ABP9AD81_9PSEU</name>
<dbReference type="InterPro" id="IPR001647">
    <property type="entry name" value="HTH_TetR"/>
</dbReference>
<dbReference type="RefSeq" id="WP_345411497.1">
    <property type="nucleotide sequence ID" value="NZ_BAABHO010000006.1"/>
</dbReference>
<keyword evidence="1 2" id="KW-0238">DNA-binding</keyword>
<evidence type="ECO:0000256" key="2">
    <source>
        <dbReference type="PROSITE-ProRule" id="PRU00335"/>
    </source>
</evidence>
<dbReference type="InterPro" id="IPR050109">
    <property type="entry name" value="HTH-type_TetR-like_transc_reg"/>
</dbReference>
<comment type="caution">
    <text evidence="5">The sequence shown here is derived from an EMBL/GenBank/DDBJ whole genome shotgun (WGS) entry which is preliminary data.</text>
</comment>
<keyword evidence="6" id="KW-1185">Reference proteome</keyword>
<sequence length="190" mass="20129">MTRAGTTRRPVPAGDGRRRKGDARRRQLREATIAVISRGGVAAVTQRAVAAEARLTPSLVSYHFPTVDDLLSATLAGVNDSYVAALERCARAADPVAALAELVATSARGHAVDAEYELFLQAGRRPALRAEWARWTGALDALLAPVVPDARRRAGVGAAVDGLFLRCWCDPVPWGAADVEAVLRPLLTAG</sequence>
<proteinExistence type="predicted"/>
<reference evidence="6" key="1">
    <citation type="journal article" date="2019" name="Int. J. Syst. Evol. Microbiol.">
        <title>The Global Catalogue of Microorganisms (GCM) 10K type strain sequencing project: providing services to taxonomists for standard genome sequencing and annotation.</title>
        <authorList>
            <consortium name="The Broad Institute Genomics Platform"/>
            <consortium name="The Broad Institute Genome Sequencing Center for Infectious Disease"/>
            <person name="Wu L."/>
            <person name="Ma J."/>
        </authorList>
    </citation>
    <scope>NUCLEOTIDE SEQUENCE [LARGE SCALE GENOMIC DNA]</scope>
    <source>
        <strain evidence="6">JCM 17979</strain>
    </source>
</reference>
<dbReference type="InterPro" id="IPR041583">
    <property type="entry name" value="TetR_C_31"/>
</dbReference>
<dbReference type="Pfam" id="PF00440">
    <property type="entry name" value="TetR_N"/>
    <property type="match status" value="1"/>
</dbReference>
<feature type="DNA-binding region" description="H-T-H motif" evidence="2">
    <location>
        <begin position="45"/>
        <end position="64"/>
    </location>
</feature>
<dbReference type="Proteomes" id="UP001500928">
    <property type="component" value="Unassembled WGS sequence"/>
</dbReference>
<evidence type="ECO:0000256" key="3">
    <source>
        <dbReference type="SAM" id="MobiDB-lite"/>
    </source>
</evidence>
<dbReference type="Pfam" id="PF17940">
    <property type="entry name" value="TetR_C_31"/>
    <property type="match status" value="1"/>
</dbReference>
<evidence type="ECO:0000259" key="4">
    <source>
        <dbReference type="PROSITE" id="PS50977"/>
    </source>
</evidence>
<protein>
    <submittedName>
        <fullName evidence="5">TetR family transcriptional regulator</fullName>
    </submittedName>
</protein>
<dbReference type="InterPro" id="IPR009057">
    <property type="entry name" value="Homeodomain-like_sf"/>
</dbReference>
<accession>A0ABP9AD81</accession>
<dbReference type="PROSITE" id="PS50977">
    <property type="entry name" value="HTH_TETR_2"/>
    <property type="match status" value="1"/>
</dbReference>
<dbReference type="SUPFAM" id="SSF46689">
    <property type="entry name" value="Homeodomain-like"/>
    <property type="match status" value="1"/>
</dbReference>
<feature type="domain" description="HTH tetR-type" evidence="4">
    <location>
        <begin position="22"/>
        <end position="82"/>
    </location>
</feature>
<evidence type="ECO:0000256" key="1">
    <source>
        <dbReference type="ARBA" id="ARBA00023125"/>
    </source>
</evidence>
<dbReference type="Gene3D" id="1.10.357.10">
    <property type="entry name" value="Tetracycline Repressor, domain 2"/>
    <property type="match status" value="1"/>
</dbReference>
<dbReference type="PANTHER" id="PTHR30055">
    <property type="entry name" value="HTH-TYPE TRANSCRIPTIONAL REGULATOR RUTR"/>
    <property type="match status" value="1"/>
</dbReference>
<evidence type="ECO:0000313" key="5">
    <source>
        <dbReference type="EMBL" id="GAA4779432.1"/>
    </source>
</evidence>
<gene>
    <name evidence="5" type="ORF">GCM10023200_10720</name>
</gene>
<feature type="region of interest" description="Disordered" evidence="3">
    <location>
        <begin position="1"/>
        <end position="25"/>
    </location>
</feature>
<dbReference type="EMBL" id="BAABHO010000006">
    <property type="protein sequence ID" value="GAA4779432.1"/>
    <property type="molecule type" value="Genomic_DNA"/>
</dbReference>